<protein>
    <submittedName>
        <fullName evidence="1">Uncharacterized protein</fullName>
    </submittedName>
</protein>
<dbReference type="RefSeq" id="WP_208917189.1">
    <property type="nucleotide sequence ID" value="NZ_LT840184.1"/>
</dbReference>
<gene>
    <name evidence="1" type="ORF">SAMN05661091_0101</name>
</gene>
<dbReference type="Proteomes" id="UP000192940">
    <property type="component" value="Chromosome I"/>
</dbReference>
<keyword evidence="2" id="KW-1185">Reference proteome</keyword>
<dbReference type="STRING" id="1313296.SAMN05661091_0101"/>
<evidence type="ECO:0000313" key="2">
    <source>
        <dbReference type="Proteomes" id="UP000192940"/>
    </source>
</evidence>
<proteinExistence type="predicted"/>
<dbReference type="EMBL" id="LT840184">
    <property type="protein sequence ID" value="SMF64711.1"/>
    <property type="molecule type" value="Genomic_DNA"/>
</dbReference>
<accession>A0A1X7G627</accession>
<dbReference type="InterPro" id="IPR027417">
    <property type="entry name" value="P-loop_NTPase"/>
</dbReference>
<dbReference type="SUPFAM" id="SSF52540">
    <property type="entry name" value="P-loop containing nucleoside triphosphate hydrolases"/>
    <property type="match status" value="1"/>
</dbReference>
<evidence type="ECO:0000313" key="1">
    <source>
        <dbReference type="EMBL" id="SMF64711.1"/>
    </source>
</evidence>
<dbReference type="AlphaFoldDB" id="A0A1X7G627"/>
<name>A0A1X7G627_9BACL</name>
<reference evidence="2" key="1">
    <citation type="submission" date="2017-04" db="EMBL/GenBank/DDBJ databases">
        <authorList>
            <person name="Varghese N."/>
            <person name="Submissions S."/>
        </authorList>
    </citation>
    <scope>NUCLEOTIDE SEQUENCE [LARGE SCALE GENOMIC DNA]</scope>
    <source>
        <strain evidence="2">N3/975</strain>
    </source>
</reference>
<sequence length="365" mass="40752">MTEVIRNFFTSGNTARGFTSLLHSSLQEIESLFIVDGSPGSGNTNLIQVIGDEASRLGYELWILHSASDNDSIDGWIAPGLKTGMITGAAFRGMDVDETGAAIQYLNLDDTCIDLEGLSGSQSKIKNLNLQIKQFHEDAYAGFAEALRIHDDWEKLYIHNMDFGAANEMTDEYIQQLYGEQKLEKQPRVDHRFLGAATPKGAVDYVPDLTNGLKRYLVKGRAGSGKSTMLKKIAAAGEERGFDVEIYHCGFDPNSLDMVIVREAGFAIFDSTAPHEYFPDRPSDEIVDTYARCIQPGTDEQHAEVLNDFKQRYSAKMKESIQHLTNAKSQLDLLKEIYVPFVNHDKVEEIKEDLRREVLGIAQKS</sequence>
<organism evidence="1 2">
    <name type="scientific">Paenibacillus uliginis N3/975</name>
    <dbReference type="NCBI Taxonomy" id="1313296"/>
    <lineage>
        <taxon>Bacteria</taxon>
        <taxon>Bacillati</taxon>
        <taxon>Bacillota</taxon>
        <taxon>Bacilli</taxon>
        <taxon>Bacillales</taxon>
        <taxon>Paenibacillaceae</taxon>
        <taxon>Paenibacillus</taxon>
    </lineage>
</organism>